<comment type="caution">
    <text evidence="2">The sequence shown here is derived from an EMBL/GenBank/DDBJ whole genome shotgun (WGS) entry which is preliminary data.</text>
</comment>
<organism evidence="2 3">
    <name type="scientific">Paramecium octaurelia</name>
    <dbReference type="NCBI Taxonomy" id="43137"/>
    <lineage>
        <taxon>Eukaryota</taxon>
        <taxon>Sar</taxon>
        <taxon>Alveolata</taxon>
        <taxon>Ciliophora</taxon>
        <taxon>Intramacronucleata</taxon>
        <taxon>Oligohymenophorea</taxon>
        <taxon>Peniculida</taxon>
        <taxon>Parameciidae</taxon>
        <taxon>Paramecium</taxon>
    </lineage>
</organism>
<name>A0A8S1SX23_PAROT</name>
<dbReference type="Proteomes" id="UP000683925">
    <property type="component" value="Unassembled WGS sequence"/>
</dbReference>
<accession>A0A8S1SX23</accession>
<feature type="compositionally biased region" description="Basic and acidic residues" evidence="1">
    <location>
        <begin position="117"/>
        <end position="127"/>
    </location>
</feature>
<gene>
    <name evidence="2" type="ORF">POCTA_138.1.T0170267</name>
</gene>
<protein>
    <submittedName>
        <fullName evidence="2">Uncharacterized protein</fullName>
    </submittedName>
</protein>
<proteinExistence type="predicted"/>
<feature type="region of interest" description="Disordered" evidence="1">
    <location>
        <begin position="104"/>
        <end position="128"/>
    </location>
</feature>
<evidence type="ECO:0000256" key="1">
    <source>
        <dbReference type="SAM" id="MobiDB-lite"/>
    </source>
</evidence>
<dbReference type="OrthoDB" id="311734at2759"/>
<evidence type="ECO:0000313" key="2">
    <source>
        <dbReference type="EMBL" id="CAD8145515.1"/>
    </source>
</evidence>
<dbReference type="AlphaFoldDB" id="A0A8S1SX23"/>
<evidence type="ECO:0000313" key="3">
    <source>
        <dbReference type="Proteomes" id="UP000683925"/>
    </source>
</evidence>
<sequence length="541" mass="62732">MNMQTQSEIELKLSAFEKLGDNPTEVDIKYVSYLFKIPLQTIRQWLEERAGVDFQIDLSPADDKECSIIGGMKKKNIINSQTQVKEEEAQQKLIKNQSIKSQIDVNQNQDAKKKKQIDKIKQSDPNKKAQKALKKQAKLAAIQAQYSTFEDCKTQEKYIFNNSNLKLPLSIQTQKLVQQIDISNKINNIVQNIDNRNQQQSLLIRKEAKQNRLLSQKKKLIRLDKEKNQKDMNASYNYYNSQSKGQQKQCLIIIDDEINQKNQLTINPNKIYSNYYSNQSQNKYHTNEKLQLLQDLSYFQDKKIKKPIKQPLQDFQQVQNKQQEIKQNDQKQNTILTNHSKNYQQSQAYPLINQAQIQNFSVQNNEQIHKQKQQNEKNPLNTQHQNLNQQFQKSNSNVSYQSQNLTQLPSQQQSNHIPLITNSQSIIALTNLTNSTSNTSPNQTTPSQVVNQESLQQQQAYIGSELSLIQDQINQTIQGPIQQTITDKKLQLPNYLLELIQMFNNNSQALGQAVQQITAVSNQQMVLMEKLDIIYEYVNTK</sequence>
<dbReference type="OMA" id="QAYPLIN"/>
<keyword evidence="3" id="KW-1185">Reference proteome</keyword>
<dbReference type="EMBL" id="CAJJDP010000017">
    <property type="protein sequence ID" value="CAD8145515.1"/>
    <property type="molecule type" value="Genomic_DNA"/>
</dbReference>
<reference evidence="2" key="1">
    <citation type="submission" date="2021-01" db="EMBL/GenBank/DDBJ databases">
        <authorList>
            <consortium name="Genoscope - CEA"/>
            <person name="William W."/>
        </authorList>
    </citation>
    <scope>NUCLEOTIDE SEQUENCE</scope>
</reference>